<evidence type="ECO:0000259" key="1">
    <source>
        <dbReference type="Pfam" id="PF03417"/>
    </source>
</evidence>
<dbReference type="RefSeq" id="WP_131122847.1">
    <property type="nucleotide sequence ID" value="NZ_SIXH01000057.1"/>
</dbReference>
<dbReference type="Pfam" id="PF03417">
    <property type="entry name" value="AAT"/>
    <property type="match status" value="1"/>
</dbReference>
<feature type="domain" description="Peptidase C45 hydrolase" evidence="1">
    <location>
        <begin position="98"/>
        <end position="290"/>
    </location>
</feature>
<sequence length="314" mass="33739">MIRQQKTFRAIEVGDGGDGRWAAQAPALAQAAEGWVSKEGRTPEGAAGARELFERHMPELVPVLDRLAGQLDSPRGETLLTFAALRPFFSSCTQAGAAGVLVRNYDFRPDECEGTLVSSCFLRPVIGMQELGWGLLDGMNDAGLAVSLTFGGRFVHGPGFSVLLVLRYLLETCTTVDEALGRLRSVPVAIPQNVTLIDPGRAVTVFVGPDIPPTVAPDACAANHQHLPVAEGHERATRTQERLAAVRTAGPDVAAMLRPPLYQLAYDEGLGTVYTADYRPTEGRVTCHWPGESWTQSFADFVPGTRTVTLGRGT</sequence>
<dbReference type="Gene3D" id="3.60.60.10">
    <property type="entry name" value="Penicillin V Acylase, Chain A"/>
    <property type="match status" value="1"/>
</dbReference>
<evidence type="ECO:0000313" key="2">
    <source>
        <dbReference type="EMBL" id="TBO59977.1"/>
    </source>
</evidence>
<comment type="caution">
    <text evidence="2">The sequence shown here is derived from an EMBL/GenBank/DDBJ whole genome shotgun (WGS) entry which is preliminary data.</text>
</comment>
<reference evidence="2 3" key="1">
    <citation type="submission" date="2019-02" db="EMBL/GenBank/DDBJ databases">
        <title>Draft Genome Sequence of Streptomyces sp. AM-2504, identified by 16S rRNA comparative analysis as a Streptomyces Kasugaensis strain.</title>
        <authorList>
            <person name="Napolioni V."/>
            <person name="Giuliodori A.M."/>
            <person name="Spurio R."/>
            <person name="Fabbretti A."/>
        </authorList>
    </citation>
    <scope>NUCLEOTIDE SEQUENCE [LARGE SCALE GENOMIC DNA]</scope>
    <source>
        <strain evidence="2 3">AM-2504</strain>
    </source>
</reference>
<accession>A0A4Q9HXK9</accession>
<dbReference type="Proteomes" id="UP000292452">
    <property type="component" value="Unassembled WGS sequence"/>
</dbReference>
<organism evidence="2 3">
    <name type="scientific">Streptomyces kasugaensis</name>
    <dbReference type="NCBI Taxonomy" id="1946"/>
    <lineage>
        <taxon>Bacteria</taxon>
        <taxon>Bacillati</taxon>
        <taxon>Actinomycetota</taxon>
        <taxon>Actinomycetes</taxon>
        <taxon>Kitasatosporales</taxon>
        <taxon>Streptomycetaceae</taxon>
        <taxon>Streptomyces</taxon>
    </lineage>
</organism>
<dbReference type="InterPro" id="IPR047794">
    <property type="entry name" value="C45_proenzyme-like"/>
</dbReference>
<dbReference type="NCBIfam" id="NF040521">
    <property type="entry name" value="C45_proenzyme"/>
    <property type="match status" value="1"/>
</dbReference>
<dbReference type="InterPro" id="IPR029055">
    <property type="entry name" value="Ntn_hydrolases_N"/>
</dbReference>
<dbReference type="SUPFAM" id="SSF56235">
    <property type="entry name" value="N-terminal nucleophile aminohydrolases (Ntn hydrolases)"/>
    <property type="match status" value="1"/>
</dbReference>
<dbReference type="InterPro" id="IPR005079">
    <property type="entry name" value="Peptidase_C45_hydrolase"/>
</dbReference>
<dbReference type="EMBL" id="SIXH01000057">
    <property type="protein sequence ID" value="TBO59977.1"/>
    <property type="molecule type" value="Genomic_DNA"/>
</dbReference>
<protein>
    <submittedName>
        <fullName evidence="2">Acyl-coenzyme A--6-aminopenicillanic acid acyl-transferase</fullName>
    </submittedName>
</protein>
<keyword evidence="3" id="KW-1185">Reference proteome</keyword>
<gene>
    <name evidence="2" type="ORF">EYS09_09155</name>
</gene>
<keyword evidence="2" id="KW-0808">Transferase</keyword>
<dbReference type="AlphaFoldDB" id="A0A4Q9HXK9"/>
<proteinExistence type="predicted"/>
<dbReference type="GO" id="GO:0016740">
    <property type="term" value="F:transferase activity"/>
    <property type="evidence" value="ECO:0007669"/>
    <property type="project" value="UniProtKB-KW"/>
</dbReference>
<name>A0A4Q9HXK9_STRKA</name>
<evidence type="ECO:0000313" key="3">
    <source>
        <dbReference type="Proteomes" id="UP000292452"/>
    </source>
</evidence>